<dbReference type="InterPro" id="IPR008638">
    <property type="entry name" value="FhaB/CdiA-like_TPS"/>
</dbReference>
<dbReference type="KEGG" id="ptw:TUM18999_07300"/>
<evidence type="ECO:0000313" key="6">
    <source>
        <dbReference type="EMBL" id="BCG22539.1"/>
    </source>
</evidence>
<dbReference type="Pfam" id="PF18888">
    <property type="entry name" value="DUF5650"/>
    <property type="match status" value="11"/>
</dbReference>
<dbReference type="EMBL" id="AP023189">
    <property type="protein sequence ID" value="BCG22539.1"/>
    <property type="molecule type" value="Genomic_DNA"/>
</dbReference>
<dbReference type="PANTHER" id="PTHR12338">
    <property type="entry name" value="AUTOTRANSPORTER"/>
    <property type="match status" value="1"/>
</dbReference>
<dbReference type="GO" id="GO:0005576">
    <property type="term" value="C:extracellular region"/>
    <property type="evidence" value="ECO:0007669"/>
    <property type="project" value="UniProtKB-SubCell"/>
</dbReference>
<protein>
    <recommendedName>
        <fullName evidence="5">Filamentous haemagglutinin FhaB/tRNA nuclease CdiA-like TPS domain-containing protein</fullName>
    </recommendedName>
</protein>
<name>A0A6J4DZL2_9PSED</name>
<dbReference type="InterPro" id="IPR041248">
    <property type="entry name" value="YDG"/>
</dbReference>
<dbReference type="Pfam" id="PF13018">
    <property type="entry name" value="ESPR"/>
    <property type="match status" value="1"/>
</dbReference>
<dbReference type="Gene3D" id="2.160.20.10">
    <property type="entry name" value="Single-stranded right-handed beta-helix, Pectin lyase-like"/>
    <property type="match status" value="2"/>
</dbReference>
<evidence type="ECO:0000259" key="5">
    <source>
        <dbReference type="SMART" id="SM00912"/>
    </source>
</evidence>
<dbReference type="RefSeq" id="WP_173177624.1">
    <property type="nucleotide sequence ID" value="NZ_AP023189.1"/>
</dbReference>
<dbReference type="Pfam" id="PF18657">
    <property type="entry name" value="YDG"/>
    <property type="match status" value="1"/>
</dbReference>
<evidence type="ECO:0000256" key="4">
    <source>
        <dbReference type="SAM" id="SignalP"/>
    </source>
</evidence>
<feature type="domain" description="Filamentous haemagglutinin FhaB/tRNA nuclease CdiA-like TPS" evidence="5">
    <location>
        <begin position="47"/>
        <end position="159"/>
    </location>
</feature>
<dbReference type="SUPFAM" id="SSF51126">
    <property type="entry name" value="Pectin lyase-like"/>
    <property type="match status" value="1"/>
</dbReference>
<dbReference type="InterPro" id="IPR050909">
    <property type="entry name" value="Bact_Autotransporter_VF"/>
</dbReference>
<sequence length="1604" mass="160431">MNHVYRLLWNAAHGTYVPAPENATGQGKRARARTLLAVLLAGASGHALALPTDGQVSLGQGSIASAEGSMTVTQSSQNLAINWNSFNIAQGEKVSFVQPNSSAIALNRVVGSDPSSIYGTLQANGQVFLINPNGILFAPGAQVNVGGLVASTLDLSDQDLAAGNFAFAGKGGRVTNHGSITANGGYVALLGAQVSNEGTLTARLGSAALAAGDKVTLDFAGDQLVSLEVDKGTLQALAQNKQLIQADGGQVILTAKAAEGLLNAVVNNEGIVEAGSVSQHDGVIRLEGDRLANTGTLDASGATGGRISLAGQGIIQAGTIHADGEGGVVTVNAAQGALQTTQGQITANGSTQGGSIRVNGGDSSFISGSLSANGQRGGDITVTGQTVNLAAATLKADGTAKGGAIRIGGDAHGANPEVANARTTRVNAYSNLSAKGADGDIVVWSDTRTDFRGQAATGERGFIEVSSKGTLNYGGQVNAGQGGEVLFDPTNLVITDTISDQVYLDLADPNPQAGAQHGSGNIVQLANGNIVVGSPTAYFGNISTGAAFLYNGRTGGLISALYGSTAGDSIGSGGVAALAGSNVAVASPDWDNGALTDVGAVTWFNGTTGLSGFVSAANSLTGSTAGDRVGLNITTLTNGNYIVGTPDWHNGSAASAGAVTYGYANQALTGVVSAANSLVGSSTGDRVGANVLALKQGNAITWSSLWDNGTAVDAGAVTWMSGTGPTVGVIGAANSMVGTQDNDFLGTDSNLNSGIVSLGNGNVLVFSKHWHLTPLIDTGAVTWMSGSTATTGVVDASNSLIGSYAADRVGYISNHPYGDKPSYVELANGNVVVTSGYWNGSAGAATWMSGTGPTAGVIGAGNSLVGSTANDRVGSYGITVLNNGHYVVNSPYWSDGLNPEVGAATWGDGNGGTAGAISAANSLVGSRAYDHVGLSSTALSNGHYVVNSPDWSDGINPQVGASTWGNGNGGTVGLINAGNSLVGSTAYDHVGIASTALTNGHYVVTSPQWNDVLNGLTQVGAVTWANGDGSTVGAVSAANSMLGDMNNDQVGDGGVFALPGGNYLIRSGQWHDFTGNVAWRNGSAASTGTFDRSNAMVGTWSPNITLLSNGKFVVHFGYWGDTQGYVAVGSNDGSFVGGIDTTTALIGGYRRARLGAEGGVRDLGNGSFVVYGFFATNPSGVASAGSITFIDSNAPIVGLTSANNTFYGSARDQLTRGGIQVLPNHDYLVPYSRWSGDGSTPGIGAVVIGSGSGGLTGYASASNALVGLQSGDQLGSGGIQLLAGNDFLVRSPNATVDGLGGAGSLWLVQRGADLASTLNNSAGNQAVSPGAIAKAAVAGSTLTLQASNDITVNSTISVDGALKLLASNRLTLNAGITSQATGTAIELAGQAFTNNLGANALSTPNGRWLVWSANPTGDTRGGLAYDFKQYNASYGSTAVAGSGNGFLYSLAPALTAQLVGNVTKPYDGTTAAALAAANYSVSGAIDGDTVLFDTPTTGHYDTPGVGTGKTVTSSALSIISAENGGKPVYGYQIAQASGAVGTIDPVTPPPATNTSGDPGPRYDVAWSLMVPAEKHRVVAEEPAADLLQVDAGGIRLPAGLDSTY</sequence>
<dbReference type="Pfam" id="PF05860">
    <property type="entry name" value="TPS"/>
    <property type="match status" value="1"/>
</dbReference>
<feature type="chain" id="PRO_5026848786" description="Filamentous haemagglutinin FhaB/tRNA nuclease CdiA-like TPS domain-containing protein" evidence="4">
    <location>
        <begin position="50"/>
        <end position="1604"/>
    </location>
</feature>
<proteinExistence type="predicted"/>
<dbReference type="Proteomes" id="UP000509383">
    <property type="component" value="Chromosome"/>
</dbReference>
<evidence type="ECO:0000313" key="7">
    <source>
        <dbReference type="Proteomes" id="UP000509383"/>
    </source>
</evidence>
<evidence type="ECO:0000256" key="1">
    <source>
        <dbReference type="ARBA" id="ARBA00004613"/>
    </source>
</evidence>
<comment type="subcellular location">
    <subcellularLocation>
        <location evidence="1">Secreted</location>
    </subcellularLocation>
</comment>
<feature type="signal peptide" evidence="4">
    <location>
        <begin position="1"/>
        <end position="49"/>
    </location>
</feature>
<dbReference type="InterPro" id="IPR043710">
    <property type="entry name" value="DUF5650"/>
</dbReference>
<dbReference type="SMART" id="SM00912">
    <property type="entry name" value="Haemagg_act"/>
    <property type="match status" value="1"/>
</dbReference>
<gene>
    <name evidence="6" type="ORF">TUM18999_07300</name>
</gene>
<dbReference type="InterPro" id="IPR024973">
    <property type="entry name" value="ESPR"/>
</dbReference>
<dbReference type="PANTHER" id="PTHR12338:SF8">
    <property type="entry name" value="HEME_HEMOPEXIN-BINDING PROTEIN"/>
    <property type="match status" value="1"/>
</dbReference>
<accession>A0A6J4DZL2</accession>
<keyword evidence="3 4" id="KW-0732">Signal</keyword>
<keyword evidence="2" id="KW-0964">Secreted</keyword>
<evidence type="ECO:0000256" key="2">
    <source>
        <dbReference type="ARBA" id="ARBA00022525"/>
    </source>
</evidence>
<evidence type="ECO:0000256" key="3">
    <source>
        <dbReference type="ARBA" id="ARBA00022729"/>
    </source>
</evidence>
<dbReference type="InterPro" id="IPR011050">
    <property type="entry name" value="Pectin_lyase_fold/virulence"/>
</dbReference>
<dbReference type="NCBIfam" id="TIGR01901">
    <property type="entry name" value="adhes_NPXG"/>
    <property type="match status" value="1"/>
</dbReference>
<dbReference type="InterPro" id="IPR012334">
    <property type="entry name" value="Pectin_lyas_fold"/>
</dbReference>
<organism evidence="6 7">
    <name type="scientific">Pseudomonas tohonis</name>
    <dbReference type="NCBI Taxonomy" id="2725477"/>
    <lineage>
        <taxon>Bacteria</taxon>
        <taxon>Pseudomonadati</taxon>
        <taxon>Pseudomonadota</taxon>
        <taxon>Gammaproteobacteria</taxon>
        <taxon>Pseudomonadales</taxon>
        <taxon>Pseudomonadaceae</taxon>
        <taxon>Pseudomonas</taxon>
    </lineage>
</organism>
<reference evidence="6 7" key="1">
    <citation type="submission" date="2020-05" db="EMBL/GenBank/DDBJ databases">
        <title>Characterization of novel class B3 metallo-beta-lactamase from novel Pseudomonas species.</title>
        <authorList>
            <person name="Yamada K."/>
            <person name="Aoki K."/>
            <person name="Ishii Y."/>
        </authorList>
    </citation>
    <scope>NUCLEOTIDE SEQUENCE [LARGE SCALE GENOMIC DNA]</scope>
    <source>
        <strain evidence="6 7">TUM18999</strain>
    </source>
</reference>